<sequence length="359" mass="39222">MSLSSLLLRSSGAITIAPFNSLQKNTARVVLKGINDSDDINNIMDMLQNGGKLQFLDGTINLQTPVRPKSKINIEGSGESTLFKAVADINAFENTEYIEWFNLSDLSIDMDRENNNFVSGGTALHLSVTHSTIRHVDTKNSKFNLKLNYDDFAGDNSGLLNRIEHCNFQDSSEISVCWGWRVTDSWFCFNNVGSLGANMKIQGAIGRFIGNHFDGGTPEYNVYMPDGARAMLFEGNIFEQGLKGSIYVSGSVFDLVVTSNIFSNAGYLDPGADVIHIEGLMDGVTKSKNITLNSNLFKKNPSNPFVKHCINIKQAESISIMGNSFGDGYNTAQPVGIETATVSNYEVLGNCGNNGIVEY</sequence>
<dbReference type="RefSeq" id="WP_135550801.1">
    <property type="nucleotide sequence ID" value="NZ_SPQQ01000010.1"/>
</dbReference>
<dbReference type="EMBL" id="SPQQ01000010">
    <property type="protein sequence ID" value="TGE35861.1"/>
    <property type="molecule type" value="Genomic_DNA"/>
</dbReference>
<keyword evidence="2" id="KW-1185">Reference proteome</keyword>
<dbReference type="SUPFAM" id="SSF51126">
    <property type="entry name" value="Pectin lyase-like"/>
    <property type="match status" value="1"/>
</dbReference>
<reference evidence="1 2" key="1">
    <citation type="submission" date="2019-03" db="EMBL/GenBank/DDBJ databases">
        <title>Draft Genome Sequence of Desulfosporosinus fructosivorans Strain 63.6F, Isolated from Marine Sediment in the Baltic Sea.</title>
        <authorList>
            <person name="Hausmann B."/>
            <person name="Vandieken V."/>
            <person name="Pjevac P."/>
            <person name="Schreck K."/>
            <person name="Herbold C.W."/>
            <person name="Loy A."/>
        </authorList>
    </citation>
    <scope>NUCLEOTIDE SEQUENCE [LARGE SCALE GENOMIC DNA]</scope>
    <source>
        <strain evidence="1 2">63.6F</strain>
    </source>
</reference>
<evidence type="ECO:0000313" key="1">
    <source>
        <dbReference type="EMBL" id="TGE35861.1"/>
    </source>
</evidence>
<dbReference type="Proteomes" id="UP000298460">
    <property type="component" value="Unassembled WGS sequence"/>
</dbReference>
<dbReference type="OrthoDB" id="1624444at2"/>
<dbReference type="InterPro" id="IPR011050">
    <property type="entry name" value="Pectin_lyase_fold/virulence"/>
</dbReference>
<dbReference type="InterPro" id="IPR012334">
    <property type="entry name" value="Pectin_lyas_fold"/>
</dbReference>
<comment type="caution">
    <text evidence="1">The sequence shown here is derived from an EMBL/GenBank/DDBJ whole genome shotgun (WGS) entry which is preliminary data.</text>
</comment>
<dbReference type="AlphaFoldDB" id="A0A4Z0QYI3"/>
<protein>
    <recommendedName>
        <fullName evidence="3">Right-handed parallel beta-helix repeat-containing protein</fullName>
    </recommendedName>
</protein>
<gene>
    <name evidence="1" type="ORF">E4K67_22345</name>
</gene>
<evidence type="ECO:0000313" key="2">
    <source>
        <dbReference type="Proteomes" id="UP000298460"/>
    </source>
</evidence>
<proteinExistence type="predicted"/>
<evidence type="ECO:0008006" key="3">
    <source>
        <dbReference type="Google" id="ProtNLM"/>
    </source>
</evidence>
<dbReference type="Gene3D" id="2.160.20.10">
    <property type="entry name" value="Single-stranded right-handed beta-helix, Pectin lyase-like"/>
    <property type="match status" value="1"/>
</dbReference>
<accession>A0A4Z0QYI3</accession>
<name>A0A4Z0QYI3_9FIRM</name>
<organism evidence="1 2">
    <name type="scientific">Desulfosporosinus fructosivorans</name>
    <dbReference type="NCBI Taxonomy" id="2018669"/>
    <lineage>
        <taxon>Bacteria</taxon>
        <taxon>Bacillati</taxon>
        <taxon>Bacillota</taxon>
        <taxon>Clostridia</taxon>
        <taxon>Eubacteriales</taxon>
        <taxon>Desulfitobacteriaceae</taxon>
        <taxon>Desulfosporosinus</taxon>
    </lineage>
</organism>